<feature type="active site" description="Proton donor/acceptor" evidence="2">
    <location>
        <position position="88"/>
    </location>
</feature>
<proteinExistence type="predicted"/>
<dbReference type="AlphaFoldDB" id="W9EFG3"/>
<dbReference type="InterPro" id="IPR051695">
    <property type="entry name" value="Phosphoglycerate_Mutase"/>
</dbReference>
<dbReference type="PANTHER" id="PTHR46517:SF1">
    <property type="entry name" value="FRUCTOSE-2,6-BISPHOSPHATASE TIGAR"/>
    <property type="match status" value="1"/>
</dbReference>
<dbReference type="SMART" id="SM00855">
    <property type="entry name" value="PGAM"/>
    <property type="match status" value="1"/>
</dbReference>
<comment type="caution">
    <text evidence="5">The sequence shown here is derived from an EMBL/GenBank/DDBJ whole genome shotgun (WGS) entry which is preliminary data.</text>
</comment>
<dbReference type="PANTHER" id="PTHR46517">
    <property type="entry name" value="FRUCTOSE-2,6-BISPHOSPHATASE TIGAR"/>
    <property type="match status" value="1"/>
</dbReference>
<evidence type="ECO:0000256" key="4">
    <source>
        <dbReference type="PIRSR" id="PIRSR613078-3"/>
    </source>
</evidence>
<feature type="site" description="Transition state stabilizer" evidence="4">
    <location>
        <position position="172"/>
    </location>
</feature>
<dbReference type="GO" id="GO:0043456">
    <property type="term" value="P:regulation of pentose-phosphate shunt"/>
    <property type="evidence" value="ECO:0007669"/>
    <property type="project" value="TreeGrafter"/>
</dbReference>
<accession>W9EFG3</accession>
<gene>
    <name evidence="5" type="ORF">B808_276</name>
</gene>
<sequence>MATTNLYFVRHGQTQLNRYHRLQGWADSDLTSQGIADANQAGLELAQINFTQAFSSDTIRAQHTANLILAANQVSSITVAEPQAALREENFGFFEGNDAGQTWNIIGGPHNAVTYGELIRQFSIEKTRDMIAAADPYGDAETDQQFWDRLQPILDHISAHAPANSNILVASHGTLIRSLVSKYSDHDITAPIRNGSLTKITVTDRQYQVAWYNQSSLPTD</sequence>
<dbReference type="GO" id="GO:0045820">
    <property type="term" value="P:negative regulation of glycolytic process"/>
    <property type="evidence" value="ECO:0007669"/>
    <property type="project" value="TreeGrafter"/>
</dbReference>
<dbReference type="InterPro" id="IPR013078">
    <property type="entry name" value="His_Pase_superF_clade-1"/>
</dbReference>
<dbReference type="Gene3D" id="3.40.50.1240">
    <property type="entry name" value="Phosphoglycerate mutase-like"/>
    <property type="match status" value="1"/>
</dbReference>
<evidence type="ECO:0000256" key="3">
    <source>
        <dbReference type="PIRSR" id="PIRSR613078-2"/>
    </source>
</evidence>
<feature type="active site" description="Tele-phosphohistidine intermediate" evidence="2">
    <location>
        <position position="11"/>
    </location>
</feature>
<dbReference type="RefSeq" id="WP_009166870.1">
    <property type="nucleotide sequence ID" value="NZ_ALXG01000013.1"/>
</dbReference>
<dbReference type="Pfam" id="PF00300">
    <property type="entry name" value="His_Phos_1"/>
    <property type="match status" value="1"/>
</dbReference>
<dbReference type="InterPro" id="IPR029033">
    <property type="entry name" value="His_PPase_superfam"/>
</dbReference>
<evidence type="ECO:0000256" key="1">
    <source>
        <dbReference type="ARBA" id="ARBA00022801"/>
    </source>
</evidence>
<keyword evidence="6" id="KW-1185">Reference proteome</keyword>
<feature type="binding site" evidence="3">
    <location>
        <position position="60"/>
    </location>
    <ligand>
        <name>substrate</name>
    </ligand>
</feature>
<dbReference type="EMBL" id="ALXG01000013">
    <property type="protein sequence ID" value="ETO40817.1"/>
    <property type="molecule type" value="Genomic_DNA"/>
</dbReference>
<protein>
    <submittedName>
        <fullName evidence="5">Phosphoglycerate mutase family protein</fullName>
    </submittedName>
</protein>
<dbReference type="CDD" id="cd07067">
    <property type="entry name" value="HP_PGM_like"/>
    <property type="match status" value="1"/>
</dbReference>
<reference evidence="5 6" key="1">
    <citation type="submission" date="2012-08" db="EMBL/GenBank/DDBJ databases">
        <title>Genome sequencing of Lactobacillus florum 8D.</title>
        <authorList>
            <person name="Kim E.B."/>
            <person name="Marco M.L."/>
        </authorList>
    </citation>
    <scope>NUCLEOTIDE SEQUENCE [LARGE SCALE GENOMIC DNA]</scope>
    <source>
        <strain evidence="5 6">8D</strain>
    </source>
</reference>
<evidence type="ECO:0000313" key="6">
    <source>
        <dbReference type="Proteomes" id="UP000019474"/>
    </source>
</evidence>
<dbReference type="PATRIC" id="fig|1221538.3.peg.284"/>
<dbReference type="SUPFAM" id="SSF53254">
    <property type="entry name" value="Phosphoglycerate mutase-like"/>
    <property type="match status" value="1"/>
</dbReference>
<dbReference type="GO" id="GO:0004331">
    <property type="term" value="F:fructose-2,6-bisphosphate 2-phosphatase activity"/>
    <property type="evidence" value="ECO:0007669"/>
    <property type="project" value="TreeGrafter"/>
</dbReference>
<evidence type="ECO:0000313" key="5">
    <source>
        <dbReference type="EMBL" id="ETO40817.1"/>
    </source>
</evidence>
<name>W9EFG3_9LACO</name>
<dbReference type="OrthoDB" id="4131070at2"/>
<evidence type="ECO:0000256" key="2">
    <source>
        <dbReference type="PIRSR" id="PIRSR613078-1"/>
    </source>
</evidence>
<dbReference type="GO" id="GO:0005829">
    <property type="term" value="C:cytosol"/>
    <property type="evidence" value="ECO:0007669"/>
    <property type="project" value="TreeGrafter"/>
</dbReference>
<keyword evidence="1" id="KW-0378">Hydrolase</keyword>
<feature type="binding site" evidence="3">
    <location>
        <begin position="10"/>
        <end position="17"/>
    </location>
    <ligand>
        <name>substrate</name>
    </ligand>
</feature>
<organism evidence="5 6">
    <name type="scientific">Fructilactobacillus florum 8D</name>
    <dbReference type="NCBI Taxonomy" id="1221538"/>
    <lineage>
        <taxon>Bacteria</taxon>
        <taxon>Bacillati</taxon>
        <taxon>Bacillota</taxon>
        <taxon>Bacilli</taxon>
        <taxon>Lactobacillales</taxon>
        <taxon>Lactobacillaceae</taxon>
        <taxon>Fructilactobacillus</taxon>
    </lineage>
</organism>
<dbReference type="Proteomes" id="UP000019474">
    <property type="component" value="Unassembled WGS sequence"/>
</dbReference>